<dbReference type="Proteomes" id="UP000186895">
    <property type="component" value="Unassembled WGS sequence"/>
</dbReference>
<evidence type="ECO:0000256" key="1">
    <source>
        <dbReference type="ARBA" id="ARBA00022617"/>
    </source>
</evidence>
<dbReference type="GO" id="GO:0046872">
    <property type="term" value="F:metal ion binding"/>
    <property type="evidence" value="ECO:0007669"/>
    <property type="project" value="UniProtKB-KW"/>
</dbReference>
<sequence length="110" mass="12182">MDLRPLLIGLVVMPLLSGCGDTPPERMKAGDELYEYYCRSCHENKGLGPYLEQLPAGPDAPAIYEIVLMIKHGYDLGHKGMPSFPQLSDEQADAVSDFIHSRRPRAPQAN</sequence>
<evidence type="ECO:0000256" key="4">
    <source>
        <dbReference type="PROSITE-ProRule" id="PRU00433"/>
    </source>
</evidence>
<evidence type="ECO:0000259" key="5">
    <source>
        <dbReference type="PROSITE" id="PS51007"/>
    </source>
</evidence>
<evidence type="ECO:0000256" key="3">
    <source>
        <dbReference type="ARBA" id="ARBA00023004"/>
    </source>
</evidence>
<dbReference type="RefSeq" id="WP_076464401.1">
    <property type="nucleotide sequence ID" value="NZ_FTMN01000008.1"/>
</dbReference>
<dbReference type="EMBL" id="FTMN01000008">
    <property type="protein sequence ID" value="SIQ73922.1"/>
    <property type="molecule type" value="Genomic_DNA"/>
</dbReference>
<evidence type="ECO:0000313" key="7">
    <source>
        <dbReference type="Proteomes" id="UP000186895"/>
    </source>
</evidence>
<dbReference type="GO" id="GO:0009055">
    <property type="term" value="F:electron transfer activity"/>
    <property type="evidence" value="ECO:0007669"/>
    <property type="project" value="InterPro"/>
</dbReference>
<keyword evidence="2 4" id="KW-0479">Metal-binding</keyword>
<keyword evidence="7" id="KW-1185">Reference proteome</keyword>
<dbReference type="eggNOG" id="ENOG502ZGXX">
    <property type="taxonomic scope" value="Bacteria"/>
</dbReference>
<dbReference type="AlphaFoldDB" id="A0A1N6V7Y6"/>
<dbReference type="PROSITE" id="PS51007">
    <property type="entry name" value="CYTC"/>
    <property type="match status" value="1"/>
</dbReference>
<dbReference type="STRING" id="49186.SAMN05421647_10889"/>
<keyword evidence="1 4" id="KW-0349">Heme</keyword>
<evidence type="ECO:0000256" key="2">
    <source>
        <dbReference type="ARBA" id="ARBA00022723"/>
    </source>
</evidence>
<keyword evidence="3 4" id="KW-0408">Iron</keyword>
<proteinExistence type="predicted"/>
<evidence type="ECO:0000313" key="6">
    <source>
        <dbReference type="EMBL" id="SIQ73922.1"/>
    </source>
</evidence>
<protein>
    <submittedName>
        <fullName evidence="6">Cytochrome C oxidase, cbb3-type, subunit III</fullName>
    </submittedName>
</protein>
<dbReference type="PROSITE" id="PS51257">
    <property type="entry name" value="PROKAR_LIPOPROTEIN"/>
    <property type="match status" value="1"/>
</dbReference>
<gene>
    <name evidence="6" type="ORF">SAMN05421647_10889</name>
</gene>
<name>A0A1N6V7Y6_9GAMM</name>
<dbReference type="GO" id="GO:0020037">
    <property type="term" value="F:heme binding"/>
    <property type="evidence" value="ECO:0007669"/>
    <property type="project" value="InterPro"/>
</dbReference>
<dbReference type="SUPFAM" id="SSF46626">
    <property type="entry name" value="Cytochrome c"/>
    <property type="match status" value="1"/>
</dbReference>
<reference evidence="6 7" key="1">
    <citation type="submission" date="2017-01" db="EMBL/GenBank/DDBJ databases">
        <authorList>
            <person name="Mah S.A."/>
            <person name="Swanson W.J."/>
            <person name="Moy G.W."/>
            <person name="Vacquier V.D."/>
        </authorList>
    </citation>
    <scope>NUCLEOTIDE SEQUENCE [LARGE SCALE GENOMIC DNA]</scope>
    <source>
        <strain evidence="6 7">DSM 7027</strain>
    </source>
</reference>
<dbReference type="Pfam" id="PF13442">
    <property type="entry name" value="Cytochrome_CBB3"/>
    <property type="match status" value="1"/>
</dbReference>
<organism evidence="6 7">
    <name type="scientific">Marinobacterium stanieri</name>
    <dbReference type="NCBI Taxonomy" id="49186"/>
    <lineage>
        <taxon>Bacteria</taxon>
        <taxon>Pseudomonadati</taxon>
        <taxon>Pseudomonadota</taxon>
        <taxon>Gammaproteobacteria</taxon>
        <taxon>Oceanospirillales</taxon>
        <taxon>Oceanospirillaceae</taxon>
        <taxon>Marinobacterium</taxon>
    </lineage>
</organism>
<dbReference type="InterPro" id="IPR009056">
    <property type="entry name" value="Cyt_c-like_dom"/>
</dbReference>
<dbReference type="InterPro" id="IPR036909">
    <property type="entry name" value="Cyt_c-like_dom_sf"/>
</dbReference>
<accession>A0A1N6V7Y6</accession>
<dbReference type="Gene3D" id="1.10.760.10">
    <property type="entry name" value="Cytochrome c-like domain"/>
    <property type="match status" value="1"/>
</dbReference>
<feature type="domain" description="Cytochrome c" evidence="5">
    <location>
        <begin position="25"/>
        <end position="103"/>
    </location>
</feature>